<dbReference type="EMBL" id="GBRH01160447">
    <property type="protein sequence ID" value="JAE37449.1"/>
    <property type="molecule type" value="Transcribed_RNA"/>
</dbReference>
<proteinExistence type="predicted"/>
<reference evidence="1" key="2">
    <citation type="journal article" date="2015" name="Data Brief">
        <title>Shoot transcriptome of the giant reed, Arundo donax.</title>
        <authorList>
            <person name="Barrero R.A."/>
            <person name="Guerrero F.D."/>
            <person name="Moolhuijzen P."/>
            <person name="Goolsby J.A."/>
            <person name="Tidwell J."/>
            <person name="Bellgard S.E."/>
            <person name="Bellgard M.I."/>
        </authorList>
    </citation>
    <scope>NUCLEOTIDE SEQUENCE</scope>
    <source>
        <tissue evidence="1">Shoot tissue taken approximately 20 cm above the soil surface</tissue>
    </source>
</reference>
<evidence type="ECO:0000313" key="1">
    <source>
        <dbReference type="EMBL" id="JAE37449.1"/>
    </source>
</evidence>
<reference evidence="1" key="1">
    <citation type="submission" date="2014-09" db="EMBL/GenBank/DDBJ databases">
        <authorList>
            <person name="Magalhaes I.L.F."/>
            <person name="Oliveira U."/>
            <person name="Santos F.R."/>
            <person name="Vidigal T.H.D.A."/>
            <person name="Brescovit A.D."/>
            <person name="Santos A.J."/>
        </authorList>
    </citation>
    <scope>NUCLEOTIDE SEQUENCE</scope>
    <source>
        <tissue evidence="1">Shoot tissue taken approximately 20 cm above the soil surface</tissue>
    </source>
</reference>
<name>A0A0A9HNM8_ARUDO</name>
<protein>
    <submittedName>
        <fullName evidence="1">Uncharacterized protein</fullName>
    </submittedName>
</protein>
<sequence length="42" mass="5023">MNYPLRQGCRMEAWSCVMWIKWYTSRECIIYCNSRALGHGHA</sequence>
<accession>A0A0A9HNM8</accession>
<organism evidence="1">
    <name type="scientific">Arundo donax</name>
    <name type="common">Giant reed</name>
    <name type="synonym">Donax arundinaceus</name>
    <dbReference type="NCBI Taxonomy" id="35708"/>
    <lineage>
        <taxon>Eukaryota</taxon>
        <taxon>Viridiplantae</taxon>
        <taxon>Streptophyta</taxon>
        <taxon>Embryophyta</taxon>
        <taxon>Tracheophyta</taxon>
        <taxon>Spermatophyta</taxon>
        <taxon>Magnoliopsida</taxon>
        <taxon>Liliopsida</taxon>
        <taxon>Poales</taxon>
        <taxon>Poaceae</taxon>
        <taxon>PACMAD clade</taxon>
        <taxon>Arundinoideae</taxon>
        <taxon>Arundineae</taxon>
        <taxon>Arundo</taxon>
    </lineage>
</organism>
<dbReference type="AlphaFoldDB" id="A0A0A9HNM8"/>